<proteinExistence type="predicted"/>
<organism evidence="2 3">
    <name type="scientific">Pelagibacterium nitratireducens</name>
    <dbReference type="NCBI Taxonomy" id="1046114"/>
    <lineage>
        <taxon>Bacteria</taxon>
        <taxon>Pseudomonadati</taxon>
        <taxon>Pseudomonadota</taxon>
        <taxon>Alphaproteobacteria</taxon>
        <taxon>Hyphomicrobiales</taxon>
        <taxon>Devosiaceae</taxon>
        <taxon>Pelagibacterium</taxon>
    </lineage>
</organism>
<dbReference type="EMBL" id="CP146275">
    <property type="protein sequence ID" value="WWT34415.1"/>
    <property type="molecule type" value="Genomic_DNA"/>
</dbReference>
<sequence>MANAGKKMGAHPTGQQGAKPAGKVEPGALPDEFDYADDIHGRNSLQANDQRNVRNERQAQAGATGETESVVESFKKRKKSE</sequence>
<gene>
    <name evidence="2" type="ORF">V6617_08105</name>
</gene>
<dbReference type="Proteomes" id="UP001369958">
    <property type="component" value="Chromosome"/>
</dbReference>
<evidence type="ECO:0000313" key="2">
    <source>
        <dbReference type="EMBL" id="WWT34415.1"/>
    </source>
</evidence>
<dbReference type="RefSeq" id="WP_338610317.1">
    <property type="nucleotide sequence ID" value="NZ_CP146275.1"/>
</dbReference>
<keyword evidence="3" id="KW-1185">Reference proteome</keyword>
<name>A0ABZ2I5B5_9HYPH</name>
<evidence type="ECO:0000256" key="1">
    <source>
        <dbReference type="SAM" id="MobiDB-lite"/>
    </source>
</evidence>
<accession>A0ABZ2I5B5</accession>
<reference evidence="2 3" key="1">
    <citation type="submission" date="2024-02" db="EMBL/GenBank/DDBJ databases">
        <title>Complete genome sequence of Pelagibacterium nitratireducens ZH15.</title>
        <authorList>
            <person name="Zhao L.H."/>
        </authorList>
    </citation>
    <scope>NUCLEOTIDE SEQUENCE [LARGE SCALE GENOMIC DNA]</scope>
    <source>
        <strain evidence="2 3">ZH15</strain>
    </source>
</reference>
<protein>
    <submittedName>
        <fullName evidence="2">Uncharacterized protein</fullName>
    </submittedName>
</protein>
<feature type="region of interest" description="Disordered" evidence="1">
    <location>
        <begin position="1"/>
        <end position="81"/>
    </location>
</feature>
<evidence type="ECO:0000313" key="3">
    <source>
        <dbReference type="Proteomes" id="UP001369958"/>
    </source>
</evidence>